<keyword evidence="6 11" id="KW-0798">TonB box</keyword>
<proteinExistence type="inferred from homology"/>
<evidence type="ECO:0000256" key="7">
    <source>
        <dbReference type="ARBA" id="ARBA00023136"/>
    </source>
</evidence>
<keyword evidence="2 10" id="KW-0813">Transport</keyword>
<dbReference type="Proteomes" id="UP000190541">
    <property type="component" value="Unassembled WGS sequence"/>
</dbReference>
<evidence type="ECO:0000256" key="9">
    <source>
        <dbReference type="ARBA" id="ARBA00023237"/>
    </source>
</evidence>
<comment type="similarity">
    <text evidence="10 11">Belongs to the TonB-dependent receptor family.</text>
</comment>
<evidence type="ECO:0000313" key="14">
    <source>
        <dbReference type="EMBL" id="SKB29793.1"/>
    </source>
</evidence>
<dbReference type="InterPro" id="IPR037066">
    <property type="entry name" value="Plug_dom_sf"/>
</dbReference>
<dbReference type="GO" id="GO:0009279">
    <property type="term" value="C:cell outer membrane"/>
    <property type="evidence" value="ECO:0007669"/>
    <property type="project" value="UniProtKB-SubCell"/>
</dbReference>
<evidence type="ECO:0000256" key="3">
    <source>
        <dbReference type="ARBA" id="ARBA00022452"/>
    </source>
</evidence>
<dbReference type="GO" id="GO:0030246">
    <property type="term" value="F:carbohydrate binding"/>
    <property type="evidence" value="ECO:0007669"/>
    <property type="project" value="InterPro"/>
</dbReference>
<evidence type="ECO:0000256" key="11">
    <source>
        <dbReference type="RuleBase" id="RU003357"/>
    </source>
</evidence>
<dbReference type="InterPro" id="IPR013784">
    <property type="entry name" value="Carb-bd-like_fold"/>
</dbReference>
<feature type="domain" description="TonB-dependent receptor plug" evidence="13">
    <location>
        <begin position="110"/>
        <end position="212"/>
    </location>
</feature>
<organism evidence="14 15">
    <name type="scientific">Parapedobacter luteus</name>
    <dbReference type="NCBI Taxonomy" id="623280"/>
    <lineage>
        <taxon>Bacteria</taxon>
        <taxon>Pseudomonadati</taxon>
        <taxon>Bacteroidota</taxon>
        <taxon>Sphingobacteriia</taxon>
        <taxon>Sphingobacteriales</taxon>
        <taxon>Sphingobacteriaceae</taxon>
        <taxon>Parapedobacter</taxon>
    </lineage>
</organism>
<evidence type="ECO:0000256" key="6">
    <source>
        <dbReference type="ARBA" id="ARBA00023077"/>
    </source>
</evidence>
<dbReference type="PROSITE" id="PS52016">
    <property type="entry name" value="TONB_DEPENDENT_REC_3"/>
    <property type="match status" value="1"/>
</dbReference>
<dbReference type="AlphaFoldDB" id="A0A1T5A577"/>
<evidence type="ECO:0000256" key="4">
    <source>
        <dbReference type="ARBA" id="ARBA00022692"/>
    </source>
</evidence>
<evidence type="ECO:0000259" key="13">
    <source>
        <dbReference type="Pfam" id="PF07715"/>
    </source>
</evidence>
<evidence type="ECO:0000313" key="15">
    <source>
        <dbReference type="Proteomes" id="UP000190541"/>
    </source>
</evidence>
<dbReference type="Gene3D" id="2.170.130.10">
    <property type="entry name" value="TonB-dependent receptor, plug domain"/>
    <property type="match status" value="1"/>
</dbReference>
<dbReference type="Pfam" id="PF13715">
    <property type="entry name" value="CarbopepD_reg_2"/>
    <property type="match status" value="1"/>
</dbReference>
<keyword evidence="8 14" id="KW-0675">Receptor</keyword>
<keyword evidence="15" id="KW-1185">Reference proteome</keyword>
<dbReference type="InterPro" id="IPR012910">
    <property type="entry name" value="Plug_dom"/>
</dbReference>
<keyword evidence="5" id="KW-0732">Signal</keyword>
<keyword evidence="4 10" id="KW-0812">Transmembrane</keyword>
<evidence type="ECO:0000256" key="10">
    <source>
        <dbReference type="PROSITE-ProRule" id="PRU01360"/>
    </source>
</evidence>
<dbReference type="STRING" id="623280.SAMN05660226_00579"/>
<dbReference type="Pfam" id="PF00593">
    <property type="entry name" value="TonB_dep_Rec_b-barrel"/>
    <property type="match status" value="1"/>
</dbReference>
<dbReference type="Gene3D" id="2.40.170.20">
    <property type="entry name" value="TonB-dependent receptor, beta-barrel domain"/>
    <property type="match status" value="1"/>
</dbReference>
<dbReference type="GO" id="GO:0044718">
    <property type="term" value="P:siderophore transmembrane transport"/>
    <property type="evidence" value="ECO:0007669"/>
    <property type="project" value="TreeGrafter"/>
</dbReference>
<evidence type="ECO:0000256" key="2">
    <source>
        <dbReference type="ARBA" id="ARBA00022448"/>
    </source>
</evidence>
<dbReference type="SUPFAM" id="SSF49452">
    <property type="entry name" value="Starch-binding domain-like"/>
    <property type="match status" value="1"/>
</dbReference>
<feature type="domain" description="TonB-dependent receptor-like beta-barrel" evidence="12">
    <location>
        <begin position="342"/>
        <end position="754"/>
    </location>
</feature>
<dbReference type="PANTHER" id="PTHR30069">
    <property type="entry name" value="TONB-DEPENDENT OUTER MEMBRANE RECEPTOR"/>
    <property type="match status" value="1"/>
</dbReference>
<comment type="subcellular location">
    <subcellularLocation>
        <location evidence="1 10">Cell outer membrane</location>
        <topology evidence="1 10">Multi-pass membrane protein</topology>
    </subcellularLocation>
</comment>
<protein>
    <submittedName>
        <fullName evidence="14">Outer membrane receptor proteins, mostly Fe transport</fullName>
    </submittedName>
</protein>
<keyword evidence="3 10" id="KW-1134">Transmembrane beta strand</keyword>
<keyword evidence="9 10" id="KW-0998">Cell outer membrane</keyword>
<evidence type="ECO:0000259" key="12">
    <source>
        <dbReference type="Pfam" id="PF00593"/>
    </source>
</evidence>
<accession>A0A1T5A577</accession>
<evidence type="ECO:0000256" key="1">
    <source>
        <dbReference type="ARBA" id="ARBA00004571"/>
    </source>
</evidence>
<dbReference type="Gene3D" id="2.60.40.1120">
    <property type="entry name" value="Carboxypeptidase-like, regulatory domain"/>
    <property type="match status" value="1"/>
</dbReference>
<keyword evidence="7 10" id="KW-0472">Membrane</keyword>
<dbReference type="EMBL" id="FUYS01000001">
    <property type="protein sequence ID" value="SKB29793.1"/>
    <property type="molecule type" value="Genomic_DNA"/>
</dbReference>
<dbReference type="Pfam" id="PF07715">
    <property type="entry name" value="Plug"/>
    <property type="match status" value="1"/>
</dbReference>
<dbReference type="InterPro" id="IPR036942">
    <property type="entry name" value="Beta-barrel_TonB_sf"/>
</dbReference>
<dbReference type="GO" id="GO:0015344">
    <property type="term" value="F:siderophore uptake transmembrane transporter activity"/>
    <property type="evidence" value="ECO:0007669"/>
    <property type="project" value="TreeGrafter"/>
</dbReference>
<evidence type="ECO:0000256" key="8">
    <source>
        <dbReference type="ARBA" id="ARBA00023170"/>
    </source>
</evidence>
<dbReference type="InterPro" id="IPR000531">
    <property type="entry name" value="Beta-barrel_TonB"/>
</dbReference>
<gene>
    <name evidence="14" type="ORF">SAMN05660226_00579</name>
</gene>
<sequence>MLTFGTTYGQTLQFTGTVQDEGGQALAGASVHIGEEVAPQITNQSGTFSFSGLTSGSYTLRVTHVGYLEYTQAITLERQKTDIAVRLVAQSTMLEDVTVTGKTETQQAREQAIRAVVVDTRAIAEQPTTLAELMNRSPGIRIRQSGGLGNIVDVSINGFQGNSVQYFRDGIPLEYLGGGYGINNVPINLLERAEVYKGVVPVSLGGDALGGAVNLVTRRHVGTMLDISYEAASFNTHIANIAAYHSNASNRWFVGVDGFYNYSDNNYKADVEVINESANPTPATVSLFHNGYRHYFLEAYAGISNRAWADELKISLARYDIDRESQHPALMTNPYGALMVYNQGWVPSLRYKKNIGGKLALDQFVSYSILNRSRVDTVGGTFDWFGNFTPHGGIGESPRRSLSDIDFDNIISRTNAAYDISETHRLEANVVFNHNRRVGEDPYGMRFNGTDIDILSRAAIYAKTIAGITWESKWLDGRLTNQLVGKFFHFRTRGINGFMANATDLDHYTSSANSNWGIGNAMKYTMGDRHLLRASFELTNRLPRENELFGDNDTRAPNFDLEPERSFNANLGYRYQTPTLALEVTGFYRKTSGMILLIPVQPPFAQYQNLDSIRGYGFDIDISYRIGQYLRLNGNATWQDNRMVDVGEGTHKWIEGTRLRNTPYFFSNVGLAGTFPSLIWQDDRLKPYIHWNFIREFYLNHIPRDQEPGGFLGLFGKAGVPVTNVVPNQHLLNAGFTYFLPAQPISVGVEIKNLADAKLYDYYKIQRPGRSFHVKINYHLTKKS</sequence>
<reference evidence="14" key="1">
    <citation type="submission" date="2017-02" db="EMBL/GenBank/DDBJ databases">
        <authorList>
            <person name="Peterson S.W."/>
        </authorList>
    </citation>
    <scope>NUCLEOTIDE SEQUENCE [LARGE SCALE GENOMIC DNA]</scope>
    <source>
        <strain evidence="14">DSM 22899</strain>
    </source>
</reference>
<dbReference type="InterPro" id="IPR039426">
    <property type="entry name" value="TonB-dep_rcpt-like"/>
</dbReference>
<evidence type="ECO:0000256" key="5">
    <source>
        <dbReference type="ARBA" id="ARBA00022729"/>
    </source>
</evidence>
<name>A0A1T5A577_9SPHI</name>
<dbReference type="PANTHER" id="PTHR30069:SF29">
    <property type="entry name" value="HEMOGLOBIN AND HEMOGLOBIN-HAPTOGLOBIN-BINDING PROTEIN 1-RELATED"/>
    <property type="match status" value="1"/>
</dbReference>
<dbReference type="SUPFAM" id="SSF56935">
    <property type="entry name" value="Porins"/>
    <property type="match status" value="1"/>
</dbReference>